<accession>A0AAE1HGG5</accession>
<evidence type="ECO:0000259" key="8">
    <source>
        <dbReference type="Pfam" id="PF13359"/>
    </source>
</evidence>
<dbReference type="AlphaFoldDB" id="A0AAE1HGG5"/>
<dbReference type="Pfam" id="PF13359">
    <property type="entry name" value="DDE_Tnp_4"/>
    <property type="match status" value="1"/>
</dbReference>
<feature type="domain" description="DDE Tnp4" evidence="8">
    <location>
        <begin position="163"/>
        <end position="328"/>
    </location>
</feature>
<organism evidence="9 10">
    <name type="scientific">Frankliniella fusca</name>
    <dbReference type="NCBI Taxonomy" id="407009"/>
    <lineage>
        <taxon>Eukaryota</taxon>
        <taxon>Metazoa</taxon>
        <taxon>Ecdysozoa</taxon>
        <taxon>Arthropoda</taxon>
        <taxon>Hexapoda</taxon>
        <taxon>Insecta</taxon>
        <taxon>Pterygota</taxon>
        <taxon>Neoptera</taxon>
        <taxon>Paraneoptera</taxon>
        <taxon>Thysanoptera</taxon>
        <taxon>Terebrantia</taxon>
        <taxon>Thripoidea</taxon>
        <taxon>Thripidae</taxon>
        <taxon>Frankliniella</taxon>
    </lineage>
</organism>
<evidence type="ECO:0000256" key="7">
    <source>
        <dbReference type="ARBA" id="ARBA00023242"/>
    </source>
</evidence>
<proteinExistence type="inferred from homology"/>
<evidence type="ECO:0000256" key="3">
    <source>
        <dbReference type="ARBA" id="ARBA00006958"/>
    </source>
</evidence>
<keyword evidence="4" id="KW-0540">Nuclease</keyword>
<evidence type="ECO:0000256" key="5">
    <source>
        <dbReference type="ARBA" id="ARBA00022723"/>
    </source>
</evidence>
<dbReference type="GO" id="GO:0005634">
    <property type="term" value="C:nucleus"/>
    <property type="evidence" value="ECO:0007669"/>
    <property type="project" value="UniProtKB-SubCell"/>
</dbReference>
<dbReference type="GO" id="GO:0016787">
    <property type="term" value="F:hydrolase activity"/>
    <property type="evidence" value="ECO:0007669"/>
    <property type="project" value="UniProtKB-KW"/>
</dbReference>
<evidence type="ECO:0000313" key="9">
    <source>
        <dbReference type="EMBL" id="KAK3920920.1"/>
    </source>
</evidence>
<comment type="subcellular location">
    <subcellularLocation>
        <location evidence="2">Nucleus</location>
    </subcellularLocation>
</comment>
<dbReference type="PANTHER" id="PTHR22930">
    <property type="match status" value="1"/>
</dbReference>
<evidence type="ECO:0000256" key="1">
    <source>
        <dbReference type="ARBA" id="ARBA00001968"/>
    </source>
</evidence>
<dbReference type="PANTHER" id="PTHR22930:SF269">
    <property type="entry name" value="NUCLEASE HARBI1-LIKE PROTEIN"/>
    <property type="match status" value="1"/>
</dbReference>
<evidence type="ECO:0000256" key="4">
    <source>
        <dbReference type="ARBA" id="ARBA00022722"/>
    </source>
</evidence>
<keyword evidence="7" id="KW-0539">Nucleus</keyword>
<gene>
    <name evidence="9" type="ORF">KUF71_010157</name>
</gene>
<evidence type="ECO:0000256" key="6">
    <source>
        <dbReference type="ARBA" id="ARBA00022801"/>
    </source>
</evidence>
<keyword evidence="10" id="KW-1185">Reference proteome</keyword>
<evidence type="ECO:0000256" key="2">
    <source>
        <dbReference type="ARBA" id="ARBA00004123"/>
    </source>
</evidence>
<dbReference type="InterPro" id="IPR027806">
    <property type="entry name" value="HARBI1_dom"/>
</dbReference>
<reference evidence="9" key="2">
    <citation type="journal article" date="2023" name="BMC Genomics">
        <title>Pest status, molecular evolution, and epigenetic factors derived from the genome assembly of Frankliniella fusca, a thysanopteran phytovirus vector.</title>
        <authorList>
            <person name="Catto M.A."/>
            <person name="Labadie P.E."/>
            <person name="Jacobson A.L."/>
            <person name="Kennedy G.G."/>
            <person name="Srinivasan R."/>
            <person name="Hunt B.G."/>
        </authorList>
    </citation>
    <scope>NUCLEOTIDE SEQUENCE</scope>
    <source>
        <strain evidence="9">PL_HMW_Pooled</strain>
    </source>
</reference>
<sequence length="420" mass="49225">MSRPHIRKLVRYYCLLDAELNRKGRPFTEEEERYIKRIIAYNLCRRLRSHARQHARLASRRQPRRWHVRPIFQDREIYGAWFSLVPVMRESDPDEFFRFFRMTPDCFDWLLQQVEPFITKKSNRKSISAGERLAITLRYLASGDSQSSLSYLFRLSNQTISKIVTETTAKFPMRGSEFYNYKGTHSIILFAVADAKYRFIVADAGAKGREADSGVFDRSTFGNLFYSHSLRLPPLVYHETIDSLLPFVFVGDDAFPLNEHLMKPYDPDERDELPVERAVFNYRLSKARRVVENTFGILSARFRILRRSAIVSETLGQNIILSTCALHNLHLMREDSIPPKQRVYLPPGFADTFRANGKLKAGRWRNKVPSLERTIFRRLVRQEIPTAAWGINPLYPTLVREDFAELFIAHPVPWQWDEPM</sequence>
<comment type="caution">
    <text evidence="9">The sequence shown here is derived from an EMBL/GenBank/DDBJ whole genome shotgun (WGS) entry which is preliminary data.</text>
</comment>
<comment type="similarity">
    <text evidence="3">Belongs to the HARBI1 family.</text>
</comment>
<dbReference type="Proteomes" id="UP001219518">
    <property type="component" value="Unassembled WGS sequence"/>
</dbReference>
<keyword evidence="5" id="KW-0479">Metal-binding</keyword>
<dbReference type="GO" id="GO:0046872">
    <property type="term" value="F:metal ion binding"/>
    <property type="evidence" value="ECO:0007669"/>
    <property type="project" value="UniProtKB-KW"/>
</dbReference>
<reference evidence="9" key="1">
    <citation type="submission" date="2021-07" db="EMBL/GenBank/DDBJ databases">
        <authorList>
            <person name="Catto M.A."/>
            <person name="Jacobson A."/>
            <person name="Kennedy G."/>
            <person name="Labadie P."/>
            <person name="Hunt B.G."/>
            <person name="Srinivasan R."/>
        </authorList>
    </citation>
    <scope>NUCLEOTIDE SEQUENCE</scope>
    <source>
        <strain evidence="9">PL_HMW_Pooled</strain>
        <tissue evidence="9">Head</tissue>
    </source>
</reference>
<dbReference type="GO" id="GO:0004518">
    <property type="term" value="F:nuclease activity"/>
    <property type="evidence" value="ECO:0007669"/>
    <property type="project" value="UniProtKB-KW"/>
</dbReference>
<keyword evidence="6" id="KW-0378">Hydrolase</keyword>
<dbReference type="InterPro" id="IPR045249">
    <property type="entry name" value="HARBI1-like"/>
</dbReference>
<name>A0AAE1HGG5_9NEOP</name>
<comment type="cofactor">
    <cofactor evidence="1">
        <name>a divalent metal cation</name>
        <dbReference type="ChEBI" id="CHEBI:60240"/>
    </cofactor>
</comment>
<evidence type="ECO:0000313" key="10">
    <source>
        <dbReference type="Proteomes" id="UP001219518"/>
    </source>
</evidence>
<protein>
    <submittedName>
        <fullName evidence="9">Protein ALP1-like</fullName>
    </submittedName>
</protein>
<dbReference type="EMBL" id="JAHWGI010001024">
    <property type="protein sequence ID" value="KAK3920920.1"/>
    <property type="molecule type" value="Genomic_DNA"/>
</dbReference>